<evidence type="ECO:0000313" key="2">
    <source>
        <dbReference type="EMBL" id="PRQ33665.1"/>
    </source>
</evidence>
<keyword evidence="1" id="KW-0472">Membrane</keyword>
<keyword evidence="1" id="KW-1133">Transmembrane helix</keyword>
<dbReference type="EMBL" id="PDCK01000043">
    <property type="protein sequence ID" value="PRQ33665.1"/>
    <property type="molecule type" value="Genomic_DNA"/>
</dbReference>
<organism evidence="2 3">
    <name type="scientific">Rosa chinensis</name>
    <name type="common">China rose</name>
    <dbReference type="NCBI Taxonomy" id="74649"/>
    <lineage>
        <taxon>Eukaryota</taxon>
        <taxon>Viridiplantae</taxon>
        <taxon>Streptophyta</taxon>
        <taxon>Embryophyta</taxon>
        <taxon>Tracheophyta</taxon>
        <taxon>Spermatophyta</taxon>
        <taxon>Magnoliopsida</taxon>
        <taxon>eudicotyledons</taxon>
        <taxon>Gunneridae</taxon>
        <taxon>Pentapetalae</taxon>
        <taxon>rosids</taxon>
        <taxon>fabids</taxon>
        <taxon>Rosales</taxon>
        <taxon>Rosaceae</taxon>
        <taxon>Rosoideae</taxon>
        <taxon>Rosoideae incertae sedis</taxon>
        <taxon>Rosa</taxon>
    </lineage>
</organism>
<comment type="caution">
    <text evidence="2">The sequence shown here is derived from an EMBL/GenBank/DDBJ whole genome shotgun (WGS) entry which is preliminary data.</text>
</comment>
<keyword evidence="1" id="KW-0812">Transmembrane</keyword>
<accession>A0A2P6QHL1</accession>
<dbReference type="Proteomes" id="UP000238479">
    <property type="component" value="Chromosome 5"/>
</dbReference>
<name>A0A2P6QHL1_ROSCH</name>
<feature type="transmembrane region" description="Helical" evidence="1">
    <location>
        <begin position="110"/>
        <end position="129"/>
    </location>
</feature>
<protein>
    <submittedName>
        <fullName evidence="2">Uncharacterized protein</fullName>
    </submittedName>
</protein>
<feature type="transmembrane region" description="Helical" evidence="1">
    <location>
        <begin position="5"/>
        <end position="24"/>
    </location>
</feature>
<evidence type="ECO:0000256" key="1">
    <source>
        <dbReference type="SAM" id="Phobius"/>
    </source>
</evidence>
<reference evidence="2 3" key="1">
    <citation type="journal article" date="2018" name="Nat. Genet.">
        <title>The Rosa genome provides new insights in the design of modern roses.</title>
        <authorList>
            <person name="Bendahmane M."/>
        </authorList>
    </citation>
    <scope>NUCLEOTIDE SEQUENCE [LARGE SCALE GENOMIC DNA]</scope>
    <source>
        <strain evidence="3">cv. Old Blush</strain>
    </source>
</reference>
<sequence length="130" mass="14787">MFSEFWGFVAFWLVYLALGISRLFSTEDLLSVLFWKGYKTHVEINRGRTFCTHEPISNNTGKVPIKDHGEMTSRIPELDALLSSGCSLQVTKHCALFLSLECSLTLMHQYNSPFSLFLSVPFLCSLVFLI</sequence>
<gene>
    <name evidence="2" type="ORF">RchiOBHm_Chr5g0060131</name>
</gene>
<evidence type="ECO:0000313" key="3">
    <source>
        <dbReference type="Proteomes" id="UP000238479"/>
    </source>
</evidence>
<dbReference type="Gramene" id="PRQ33665">
    <property type="protein sequence ID" value="PRQ33665"/>
    <property type="gene ID" value="RchiOBHm_Chr5g0060131"/>
</dbReference>
<proteinExistence type="predicted"/>
<dbReference type="AlphaFoldDB" id="A0A2P6QHL1"/>
<keyword evidence="3" id="KW-1185">Reference proteome</keyword>